<dbReference type="AlphaFoldDB" id="A0A4Y7TPY8"/>
<reference evidence="5 6" key="1">
    <citation type="journal article" date="2019" name="Nat. Ecol. Evol.">
        <title>Megaphylogeny resolves global patterns of mushroom evolution.</title>
        <authorList>
            <person name="Varga T."/>
            <person name="Krizsan K."/>
            <person name="Foldi C."/>
            <person name="Dima B."/>
            <person name="Sanchez-Garcia M."/>
            <person name="Sanchez-Ramirez S."/>
            <person name="Szollosi G.J."/>
            <person name="Szarkandi J.G."/>
            <person name="Papp V."/>
            <person name="Albert L."/>
            <person name="Andreopoulos W."/>
            <person name="Angelini C."/>
            <person name="Antonin V."/>
            <person name="Barry K.W."/>
            <person name="Bougher N.L."/>
            <person name="Buchanan P."/>
            <person name="Buyck B."/>
            <person name="Bense V."/>
            <person name="Catcheside P."/>
            <person name="Chovatia M."/>
            <person name="Cooper J."/>
            <person name="Damon W."/>
            <person name="Desjardin D."/>
            <person name="Finy P."/>
            <person name="Geml J."/>
            <person name="Haridas S."/>
            <person name="Hughes K."/>
            <person name="Justo A."/>
            <person name="Karasinski D."/>
            <person name="Kautmanova I."/>
            <person name="Kiss B."/>
            <person name="Kocsube S."/>
            <person name="Kotiranta H."/>
            <person name="LaButti K.M."/>
            <person name="Lechner B.E."/>
            <person name="Liimatainen K."/>
            <person name="Lipzen A."/>
            <person name="Lukacs Z."/>
            <person name="Mihaltcheva S."/>
            <person name="Morgado L.N."/>
            <person name="Niskanen T."/>
            <person name="Noordeloos M.E."/>
            <person name="Ohm R.A."/>
            <person name="Ortiz-Santana B."/>
            <person name="Ovrebo C."/>
            <person name="Racz N."/>
            <person name="Riley R."/>
            <person name="Savchenko A."/>
            <person name="Shiryaev A."/>
            <person name="Soop K."/>
            <person name="Spirin V."/>
            <person name="Szebenyi C."/>
            <person name="Tomsovsky M."/>
            <person name="Tulloss R.E."/>
            <person name="Uehling J."/>
            <person name="Grigoriev I.V."/>
            <person name="Vagvolgyi C."/>
            <person name="Papp T."/>
            <person name="Martin F.M."/>
            <person name="Miettinen O."/>
            <person name="Hibbett D.S."/>
            <person name="Nagy L.G."/>
        </authorList>
    </citation>
    <scope>NUCLEOTIDE SEQUENCE [LARGE SCALE GENOMIC DNA]</scope>
    <source>
        <strain evidence="5 6">FP101781</strain>
    </source>
</reference>
<feature type="compositionally biased region" description="Acidic residues" evidence="4">
    <location>
        <begin position="399"/>
        <end position="415"/>
    </location>
</feature>
<dbReference type="InterPro" id="IPR015943">
    <property type="entry name" value="WD40/YVTN_repeat-like_dom_sf"/>
</dbReference>
<dbReference type="PROSITE" id="PS00678">
    <property type="entry name" value="WD_REPEATS_1"/>
    <property type="match status" value="1"/>
</dbReference>
<gene>
    <name evidence="5" type="ORF">FA13DRAFT_1752691</name>
</gene>
<sequence length="415" mass="45662">MAAKESSENFLVSEAQILAEKARKDKSTQFKTLGEPIELSGKALAFEIKGNHAWIGESTAQVKKLELETGKVLQSFKGHTGPVTSIAFCDKAEGSGDQKILISGSWDQSIRIWDTDQLISTTANAHDDFVKTLLVIPSLKLLVSGGSDKIVRFWDLSSALSTTPLQNAGSIASHTRPIECLAGYAASESSAILYTADTMGIIRVWELKKEPSVKPARWRATSKGELNHHRTRINDLVLGQNLVWTASSDETVQIHPAIESEPGTIQKLPQPLEHPALAVKSLLVLPLTDLGESYLLTAAGDFLRVYDISTLAEPELVSNTDVHWHDITAVRLWYRAKKTDEVTHVEPYIVTTSLDQSIRKWRLAGTLFSSPLLPNLLMHIPPPSLKPAPKEEPKPAEEGLTEEEERELAELMGDD</sequence>
<proteinExistence type="predicted"/>
<name>A0A4Y7TPY8_COPMI</name>
<dbReference type="PROSITE" id="PS50294">
    <property type="entry name" value="WD_REPEATS_REGION"/>
    <property type="match status" value="2"/>
</dbReference>
<comment type="caution">
    <text evidence="5">The sequence shown here is derived from an EMBL/GenBank/DDBJ whole genome shotgun (WGS) entry which is preliminary data.</text>
</comment>
<dbReference type="InterPro" id="IPR036322">
    <property type="entry name" value="WD40_repeat_dom_sf"/>
</dbReference>
<keyword evidence="1 3" id="KW-0853">WD repeat</keyword>
<dbReference type="PANTHER" id="PTHR22847">
    <property type="entry name" value="WD40 REPEAT PROTEIN"/>
    <property type="match status" value="1"/>
</dbReference>
<dbReference type="PROSITE" id="PS50082">
    <property type="entry name" value="WD_REPEATS_2"/>
    <property type="match status" value="2"/>
</dbReference>
<feature type="repeat" description="WD" evidence="3">
    <location>
        <begin position="76"/>
        <end position="114"/>
    </location>
</feature>
<accession>A0A4Y7TPY8</accession>
<dbReference type="SUPFAM" id="SSF50978">
    <property type="entry name" value="WD40 repeat-like"/>
    <property type="match status" value="1"/>
</dbReference>
<dbReference type="InterPro" id="IPR001680">
    <property type="entry name" value="WD40_rpt"/>
</dbReference>
<feature type="repeat" description="WD" evidence="3">
    <location>
        <begin position="123"/>
        <end position="164"/>
    </location>
</feature>
<protein>
    <submittedName>
        <fullName evidence="5">WD40 repeat-like protein</fullName>
    </submittedName>
</protein>
<dbReference type="Pfam" id="PF00400">
    <property type="entry name" value="WD40"/>
    <property type="match status" value="2"/>
</dbReference>
<evidence type="ECO:0000256" key="3">
    <source>
        <dbReference type="PROSITE-ProRule" id="PRU00221"/>
    </source>
</evidence>
<dbReference type="PANTHER" id="PTHR22847:SF637">
    <property type="entry name" value="WD REPEAT DOMAIN 5B"/>
    <property type="match status" value="1"/>
</dbReference>
<dbReference type="Gene3D" id="2.130.10.10">
    <property type="entry name" value="YVTN repeat-like/Quinoprotein amine dehydrogenase"/>
    <property type="match status" value="2"/>
</dbReference>
<evidence type="ECO:0000313" key="5">
    <source>
        <dbReference type="EMBL" id="TEB35988.1"/>
    </source>
</evidence>
<dbReference type="EMBL" id="QPFP01000006">
    <property type="protein sequence ID" value="TEB35988.1"/>
    <property type="molecule type" value="Genomic_DNA"/>
</dbReference>
<evidence type="ECO:0000313" key="6">
    <source>
        <dbReference type="Proteomes" id="UP000298030"/>
    </source>
</evidence>
<keyword evidence="2" id="KW-0677">Repeat</keyword>
<feature type="compositionally biased region" description="Basic and acidic residues" evidence="4">
    <location>
        <begin position="388"/>
        <end position="397"/>
    </location>
</feature>
<dbReference type="Proteomes" id="UP000298030">
    <property type="component" value="Unassembled WGS sequence"/>
</dbReference>
<dbReference type="OrthoDB" id="6262491at2759"/>
<dbReference type="InterPro" id="IPR020472">
    <property type="entry name" value="WD40_PAC1"/>
</dbReference>
<evidence type="ECO:0000256" key="2">
    <source>
        <dbReference type="ARBA" id="ARBA00022737"/>
    </source>
</evidence>
<dbReference type="PRINTS" id="PR00320">
    <property type="entry name" value="GPROTEINBRPT"/>
</dbReference>
<feature type="region of interest" description="Disordered" evidence="4">
    <location>
        <begin position="382"/>
        <end position="415"/>
    </location>
</feature>
<evidence type="ECO:0000256" key="1">
    <source>
        <dbReference type="ARBA" id="ARBA00022574"/>
    </source>
</evidence>
<keyword evidence="6" id="KW-1185">Reference proteome</keyword>
<dbReference type="SMART" id="SM00320">
    <property type="entry name" value="WD40"/>
    <property type="match status" value="4"/>
</dbReference>
<dbReference type="STRING" id="71717.A0A4Y7TPY8"/>
<evidence type="ECO:0000256" key="4">
    <source>
        <dbReference type="SAM" id="MobiDB-lite"/>
    </source>
</evidence>
<organism evidence="5 6">
    <name type="scientific">Coprinellus micaceus</name>
    <name type="common">Glistening ink-cap mushroom</name>
    <name type="synonym">Coprinus micaceus</name>
    <dbReference type="NCBI Taxonomy" id="71717"/>
    <lineage>
        <taxon>Eukaryota</taxon>
        <taxon>Fungi</taxon>
        <taxon>Dikarya</taxon>
        <taxon>Basidiomycota</taxon>
        <taxon>Agaricomycotina</taxon>
        <taxon>Agaricomycetes</taxon>
        <taxon>Agaricomycetidae</taxon>
        <taxon>Agaricales</taxon>
        <taxon>Agaricineae</taxon>
        <taxon>Psathyrellaceae</taxon>
        <taxon>Coprinellus</taxon>
    </lineage>
</organism>
<dbReference type="GO" id="GO:1990234">
    <property type="term" value="C:transferase complex"/>
    <property type="evidence" value="ECO:0007669"/>
    <property type="project" value="UniProtKB-ARBA"/>
</dbReference>
<dbReference type="InterPro" id="IPR019775">
    <property type="entry name" value="WD40_repeat_CS"/>
</dbReference>